<name>V4LFN4_EUTSA</name>
<proteinExistence type="predicted"/>
<dbReference type="AlphaFoldDB" id="V4LFN4"/>
<dbReference type="GO" id="GO:0033768">
    <property type="term" value="C:SUMO-targeted ubiquitin ligase complex"/>
    <property type="evidence" value="ECO:0007669"/>
    <property type="project" value="TreeGrafter"/>
</dbReference>
<dbReference type="PROSITE" id="PS00518">
    <property type="entry name" value="ZF_RING_1"/>
    <property type="match status" value="1"/>
</dbReference>
<dbReference type="SMART" id="SM00184">
    <property type="entry name" value="RING"/>
    <property type="match status" value="1"/>
</dbReference>
<dbReference type="KEGG" id="eus:EUTSA_v10021816mg"/>
<evidence type="ECO:0000256" key="4">
    <source>
        <dbReference type="PROSITE-ProRule" id="PRU00175"/>
    </source>
</evidence>
<dbReference type="EMBL" id="KI517408">
    <property type="protein sequence ID" value="ESQ49310.1"/>
    <property type="molecule type" value="Genomic_DNA"/>
</dbReference>
<reference evidence="7 8" key="1">
    <citation type="journal article" date="2013" name="Front. Plant Sci.">
        <title>The Reference Genome of the Halophytic Plant Eutrema salsugineum.</title>
        <authorList>
            <person name="Yang R."/>
            <person name="Jarvis D.E."/>
            <person name="Chen H."/>
            <person name="Beilstein M.A."/>
            <person name="Grimwood J."/>
            <person name="Jenkins J."/>
            <person name="Shu S."/>
            <person name="Prochnik S."/>
            <person name="Xin M."/>
            <person name="Ma C."/>
            <person name="Schmutz J."/>
            <person name="Wing R.A."/>
            <person name="Mitchell-Olds T."/>
            <person name="Schumaker K.S."/>
            <person name="Wang X."/>
        </authorList>
    </citation>
    <scope>NUCLEOTIDE SEQUENCE [LARGE SCALE GENOMIC DNA]</scope>
</reference>
<dbReference type="eggNOG" id="KOG0320">
    <property type="taxonomic scope" value="Eukaryota"/>
</dbReference>
<dbReference type="GO" id="GO:0032183">
    <property type="term" value="F:SUMO binding"/>
    <property type="evidence" value="ECO:0007669"/>
    <property type="project" value="TreeGrafter"/>
</dbReference>
<sequence length="103" mass="11712">MRKRKIHVNQSDEDNGAETYTQKNKKHSRTSKRNSKAVAPVEEPKFYCPICMCPLTEETSTKCGHIFCNSCIKKAISHQPSCPSCRKHVTASDLIRIYLPTTE</sequence>
<evidence type="ECO:0000259" key="6">
    <source>
        <dbReference type="PROSITE" id="PS50089"/>
    </source>
</evidence>
<accession>V4LFN4</accession>
<dbReference type="GO" id="GO:0140082">
    <property type="term" value="F:SUMO-ubiquitin ligase activity"/>
    <property type="evidence" value="ECO:0007669"/>
    <property type="project" value="TreeGrafter"/>
</dbReference>
<dbReference type="STRING" id="72664.V4LFN4"/>
<dbReference type="PANTHER" id="PTHR47094">
    <property type="entry name" value="ELFLESS, ISOFORM B"/>
    <property type="match status" value="1"/>
</dbReference>
<dbReference type="Gramene" id="ESQ49310">
    <property type="protein sequence ID" value="ESQ49310"/>
    <property type="gene ID" value="EUTSA_v10021816mg"/>
</dbReference>
<dbReference type="InterPro" id="IPR017907">
    <property type="entry name" value="Znf_RING_CS"/>
</dbReference>
<dbReference type="OMA" id="EGAYKCP"/>
<evidence type="ECO:0000313" key="7">
    <source>
        <dbReference type="EMBL" id="ESQ49310.1"/>
    </source>
</evidence>
<evidence type="ECO:0000256" key="5">
    <source>
        <dbReference type="SAM" id="MobiDB-lite"/>
    </source>
</evidence>
<dbReference type="GO" id="GO:0008270">
    <property type="term" value="F:zinc ion binding"/>
    <property type="evidence" value="ECO:0007669"/>
    <property type="project" value="UniProtKB-KW"/>
</dbReference>
<dbReference type="GO" id="GO:0006511">
    <property type="term" value="P:ubiquitin-dependent protein catabolic process"/>
    <property type="evidence" value="ECO:0007669"/>
    <property type="project" value="TreeGrafter"/>
</dbReference>
<keyword evidence="3" id="KW-0862">Zinc</keyword>
<evidence type="ECO:0000313" key="8">
    <source>
        <dbReference type="Proteomes" id="UP000030689"/>
    </source>
</evidence>
<dbReference type="InterPro" id="IPR001841">
    <property type="entry name" value="Znf_RING"/>
</dbReference>
<dbReference type="GO" id="GO:0061630">
    <property type="term" value="F:ubiquitin protein ligase activity"/>
    <property type="evidence" value="ECO:0007669"/>
    <property type="project" value="InterPro"/>
</dbReference>
<evidence type="ECO:0000256" key="2">
    <source>
        <dbReference type="ARBA" id="ARBA00022771"/>
    </source>
</evidence>
<keyword evidence="1" id="KW-0479">Metal-binding</keyword>
<dbReference type="Pfam" id="PF13639">
    <property type="entry name" value="zf-RING_2"/>
    <property type="match status" value="1"/>
</dbReference>
<dbReference type="PROSITE" id="PS50089">
    <property type="entry name" value="ZF_RING_2"/>
    <property type="match status" value="1"/>
</dbReference>
<dbReference type="Proteomes" id="UP000030689">
    <property type="component" value="Unassembled WGS sequence"/>
</dbReference>
<evidence type="ECO:0000256" key="1">
    <source>
        <dbReference type="ARBA" id="ARBA00022723"/>
    </source>
</evidence>
<keyword evidence="8" id="KW-1185">Reference proteome</keyword>
<dbReference type="OrthoDB" id="1027241at2759"/>
<feature type="domain" description="RING-type" evidence="6">
    <location>
        <begin position="48"/>
        <end position="86"/>
    </location>
</feature>
<dbReference type="PANTHER" id="PTHR47094:SF8">
    <property type="entry name" value="RING ZINC FINGER PROTEIN-RELATED"/>
    <property type="match status" value="1"/>
</dbReference>
<organism evidence="7 8">
    <name type="scientific">Eutrema salsugineum</name>
    <name type="common">Saltwater cress</name>
    <name type="synonym">Sisymbrium salsugineum</name>
    <dbReference type="NCBI Taxonomy" id="72664"/>
    <lineage>
        <taxon>Eukaryota</taxon>
        <taxon>Viridiplantae</taxon>
        <taxon>Streptophyta</taxon>
        <taxon>Embryophyta</taxon>
        <taxon>Tracheophyta</taxon>
        <taxon>Spermatophyta</taxon>
        <taxon>Magnoliopsida</taxon>
        <taxon>eudicotyledons</taxon>
        <taxon>Gunneridae</taxon>
        <taxon>Pentapetalae</taxon>
        <taxon>rosids</taxon>
        <taxon>malvids</taxon>
        <taxon>Brassicales</taxon>
        <taxon>Brassicaceae</taxon>
        <taxon>Eutremeae</taxon>
        <taxon>Eutrema</taxon>
    </lineage>
</organism>
<gene>
    <name evidence="7" type="ORF">EUTSA_v10021816mg</name>
</gene>
<dbReference type="SUPFAM" id="SSF57850">
    <property type="entry name" value="RING/U-box"/>
    <property type="match status" value="1"/>
</dbReference>
<keyword evidence="2 4" id="KW-0863">Zinc-finger</keyword>
<dbReference type="InterPro" id="IPR049627">
    <property type="entry name" value="SLX8"/>
</dbReference>
<protein>
    <recommendedName>
        <fullName evidence="6">RING-type domain-containing protein</fullName>
    </recommendedName>
</protein>
<evidence type="ECO:0000256" key="3">
    <source>
        <dbReference type="ARBA" id="ARBA00022833"/>
    </source>
</evidence>
<feature type="compositionally biased region" description="Basic residues" evidence="5">
    <location>
        <begin position="23"/>
        <end position="35"/>
    </location>
</feature>
<dbReference type="InterPro" id="IPR013083">
    <property type="entry name" value="Znf_RING/FYVE/PHD"/>
</dbReference>
<dbReference type="Gene3D" id="3.30.40.10">
    <property type="entry name" value="Zinc/RING finger domain, C3HC4 (zinc finger)"/>
    <property type="match status" value="1"/>
</dbReference>
<feature type="region of interest" description="Disordered" evidence="5">
    <location>
        <begin position="1"/>
        <end position="37"/>
    </location>
</feature>